<protein>
    <submittedName>
        <fullName evidence="1">Uncharacterized protein</fullName>
    </submittedName>
</protein>
<proteinExistence type="predicted"/>
<evidence type="ECO:0000313" key="1">
    <source>
        <dbReference type="EMBL" id="KAJ1141316.1"/>
    </source>
</evidence>
<evidence type="ECO:0000313" key="2">
    <source>
        <dbReference type="Proteomes" id="UP001066276"/>
    </source>
</evidence>
<gene>
    <name evidence="1" type="ORF">NDU88_007649</name>
</gene>
<reference evidence="1" key="1">
    <citation type="journal article" date="2022" name="bioRxiv">
        <title>Sequencing and chromosome-scale assembly of the giantPleurodeles waltlgenome.</title>
        <authorList>
            <person name="Brown T."/>
            <person name="Elewa A."/>
            <person name="Iarovenko S."/>
            <person name="Subramanian E."/>
            <person name="Araus A.J."/>
            <person name="Petzold A."/>
            <person name="Susuki M."/>
            <person name="Suzuki K.-i.T."/>
            <person name="Hayashi T."/>
            <person name="Toyoda A."/>
            <person name="Oliveira C."/>
            <person name="Osipova E."/>
            <person name="Leigh N.D."/>
            <person name="Simon A."/>
            <person name="Yun M.H."/>
        </authorList>
    </citation>
    <scope>NUCLEOTIDE SEQUENCE</scope>
    <source>
        <strain evidence="1">20211129_DDA</strain>
        <tissue evidence="1">Liver</tissue>
    </source>
</reference>
<dbReference type="AlphaFoldDB" id="A0AAV7QLE6"/>
<keyword evidence="2" id="KW-1185">Reference proteome</keyword>
<sequence>MLGLTRAEARMAHENQRKLLADAPEREDVPQGEELELKQVLAVVQQSPAQIDSKIDSHFFRMDRMTERLDKHAERLDQSKRCISDIEDGQLTMFSSQAKMNKALMALHTKVDDLEARSHRNNLCIVDVAESTDIDNMEGYKERLLVQLLGHDTFSSLFVVERAHRLLAA</sequence>
<dbReference type="EMBL" id="JANPWB010000010">
    <property type="protein sequence ID" value="KAJ1141316.1"/>
    <property type="molecule type" value="Genomic_DNA"/>
</dbReference>
<dbReference type="Gene3D" id="3.30.70.1820">
    <property type="entry name" value="L1 transposable element, RRM domain"/>
    <property type="match status" value="1"/>
</dbReference>
<comment type="caution">
    <text evidence="1">The sequence shown here is derived from an EMBL/GenBank/DDBJ whole genome shotgun (WGS) entry which is preliminary data.</text>
</comment>
<name>A0AAV7QLE6_PLEWA</name>
<accession>A0AAV7QLE6</accession>
<dbReference type="Proteomes" id="UP001066276">
    <property type="component" value="Chromosome 6"/>
</dbReference>
<organism evidence="1 2">
    <name type="scientific">Pleurodeles waltl</name>
    <name type="common">Iberian ribbed newt</name>
    <dbReference type="NCBI Taxonomy" id="8319"/>
    <lineage>
        <taxon>Eukaryota</taxon>
        <taxon>Metazoa</taxon>
        <taxon>Chordata</taxon>
        <taxon>Craniata</taxon>
        <taxon>Vertebrata</taxon>
        <taxon>Euteleostomi</taxon>
        <taxon>Amphibia</taxon>
        <taxon>Batrachia</taxon>
        <taxon>Caudata</taxon>
        <taxon>Salamandroidea</taxon>
        <taxon>Salamandridae</taxon>
        <taxon>Pleurodelinae</taxon>
        <taxon>Pleurodeles</taxon>
    </lineage>
</organism>